<evidence type="ECO:0000256" key="1">
    <source>
        <dbReference type="ARBA" id="ARBA00012528"/>
    </source>
</evidence>
<organism evidence="5 6">
    <name type="scientific">Sulfurospirillum halorespirans DSM 13726</name>
    <dbReference type="NCBI Taxonomy" id="1193502"/>
    <lineage>
        <taxon>Bacteria</taxon>
        <taxon>Pseudomonadati</taxon>
        <taxon>Campylobacterota</taxon>
        <taxon>Epsilonproteobacteria</taxon>
        <taxon>Campylobacterales</taxon>
        <taxon>Sulfurospirillaceae</taxon>
        <taxon>Sulfurospirillum</taxon>
    </lineage>
</organism>
<dbReference type="EMBL" id="CP017111">
    <property type="protein sequence ID" value="AOO64308.1"/>
    <property type="molecule type" value="Genomic_DNA"/>
</dbReference>
<dbReference type="AlphaFoldDB" id="A0A1D7TGZ3"/>
<dbReference type="SMART" id="SM00267">
    <property type="entry name" value="GGDEF"/>
    <property type="match status" value="1"/>
</dbReference>
<dbReference type="PANTHER" id="PTHR45138:SF9">
    <property type="entry name" value="DIGUANYLATE CYCLASE DGCM-RELATED"/>
    <property type="match status" value="1"/>
</dbReference>
<dbReference type="STRING" id="1193502.SHALO_0518"/>
<dbReference type="PROSITE" id="PS50887">
    <property type="entry name" value="GGDEF"/>
    <property type="match status" value="1"/>
</dbReference>
<comment type="catalytic activity">
    <reaction evidence="2">
        <text>2 GTP = 3',3'-c-di-GMP + 2 diphosphate</text>
        <dbReference type="Rhea" id="RHEA:24898"/>
        <dbReference type="ChEBI" id="CHEBI:33019"/>
        <dbReference type="ChEBI" id="CHEBI:37565"/>
        <dbReference type="ChEBI" id="CHEBI:58805"/>
        <dbReference type="EC" id="2.7.7.65"/>
    </reaction>
</comment>
<dbReference type="InterPro" id="IPR000160">
    <property type="entry name" value="GGDEF_dom"/>
</dbReference>
<evidence type="ECO:0000313" key="6">
    <source>
        <dbReference type="Proteomes" id="UP000094609"/>
    </source>
</evidence>
<dbReference type="Proteomes" id="UP000094609">
    <property type="component" value="Chromosome"/>
</dbReference>
<protein>
    <recommendedName>
        <fullName evidence="1">diguanylate cyclase</fullName>
        <ecNumber evidence="1">2.7.7.65</ecNumber>
    </recommendedName>
</protein>
<feature type="domain" description="GGDEF" evidence="4">
    <location>
        <begin position="282"/>
        <end position="411"/>
    </location>
</feature>
<keyword evidence="3" id="KW-0812">Transmembrane</keyword>
<dbReference type="PATRIC" id="fig|1193502.14.peg.528"/>
<evidence type="ECO:0000256" key="2">
    <source>
        <dbReference type="ARBA" id="ARBA00034247"/>
    </source>
</evidence>
<dbReference type="InterPro" id="IPR043128">
    <property type="entry name" value="Rev_trsase/Diguanyl_cyclase"/>
</dbReference>
<dbReference type="SUPFAM" id="SSF55073">
    <property type="entry name" value="Nucleotide cyclase"/>
    <property type="match status" value="1"/>
</dbReference>
<dbReference type="KEGG" id="shal:SHALO_0518"/>
<dbReference type="RefSeq" id="WP_069477251.1">
    <property type="nucleotide sequence ID" value="NZ_CP017111.1"/>
</dbReference>
<keyword evidence="3" id="KW-1133">Transmembrane helix</keyword>
<feature type="transmembrane region" description="Helical" evidence="3">
    <location>
        <begin position="46"/>
        <end position="66"/>
    </location>
</feature>
<name>A0A1D7TGZ3_9BACT</name>
<dbReference type="Gene3D" id="3.30.70.270">
    <property type="match status" value="1"/>
</dbReference>
<evidence type="ECO:0000313" key="5">
    <source>
        <dbReference type="EMBL" id="AOO64308.1"/>
    </source>
</evidence>
<evidence type="ECO:0000259" key="4">
    <source>
        <dbReference type="PROSITE" id="PS50887"/>
    </source>
</evidence>
<proteinExistence type="predicted"/>
<reference evidence="6" key="1">
    <citation type="submission" date="2016-08" db="EMBL/GenBank/DDBJ databases">
        <title>Complete genome sequence of the organohalide-respiring Epsilonproteobacterium Sulfurospirillum halorespirans.</title>
        <authorList>
            <person name="Goris T."/>
            <person name="Zimmermann J."/>
            <person name="Schenz B."/>
            <person name="Lemos M."/>
            <person name="Hackermueller J."/>
            <person name="Diekert G."/>
        </authorList>
    </citation>
    <scope>NUCLEOTIDE SEQUENCE [LARGE SCALE GENOMIC DNA]</scope>
    <source>
        <strain>DSM 13726</strain>
        <strain evidence="6">PCE-M2</strain>
    </source>
</reference>
<dbReference type="InterPro" id="IPR050469">
    <property type="entry name" value="Diguanylate_Cyclase"/>
</dbReference>
<accession>A0A1D7TGZ3</accession>
<dbReference type="EC" id="2.7.7.65" evidence="1"/>
<evidence type="ECO:0000256" key="3">
    <source>
        <dbReference type="SAM" id="Phobius"/>
    </source>
</evidence>
<keyword evidence="3" id="KW-0472">Membrane</keyword>
<dbReference type="InterPro" id="IPR029787">
    <property type="entry name" value="Nucleotide_cyclase"/>
</dbReference>
<keyword evidence="6" id="KW-1185">Reference proteome</keyword>
<dbReference type="GO" id="GO:0052621">
    <property type="term" value="F:diguanylate cyclase activity"/>
    <property type="evidence" value="ECO:0007669"/>
    <property type="project" value="UniProtKB-EC"/>
</dbReference>
<dbReference type="Pfam" id="PF00990">
    <property type="entry name" value="GGDEF"/>
    <property type="match status" value="1"/>
</dbReference>
<dbReference type="PANTHER" id="PTHR45138">
    <property type="entry name" value="REGULATORY COMPONENTS OF SENSORY TRANSDUCTION SYSTEM"/>
    <property type="match status" value="1"/>
</dbReference>
<gene>
    <name evidence="5" type="ORF">SHALO_0518</name>
</gene>
<sequence length="417" mass="47412">MSKQHYFILASLITLLYWFLDAYTSVSLYGSSLIDEILLQTPHTLIFIKLLTAGLLFTLTLTPLIFKQRMDKNAPIPPNEFAELQRISDILFSSLSTRINVIKALEMLEESLHLESSLLFIYNKESLSLYNENEFIKATFRSKEILPFRTNPSRSAVETFAINCFLEKRMTSKESVKVENRPVTLFSFALKEPRSETALGNLVLASSNAKFLEEQTDMIEKCTQMLTFALSIAAKKELLQNLNSQYSSDTTSHFDKVLNIINFSKVQEHIDQEYKRHKRYHTQLTLVLIDITMLKNLTKVFPAEVVTTLKKDFIQLVIKHTREVDIFGKWSSDQFALLLPDVDFRAGQRVAKKLQAILDETKFARVGKISCSYGITSISPKDTIGSFKARAESALVAASAKEGNAIEVKLQTTELNH</sequence>
<dbReference type="NCBIfam" id="TIGR00254">
    <property type="entry name" value="GGDEF"/>
    <property type="match status" value="1"/>
</dbReference>